<evidence type="ECO:0000313" key="1">
    <source>
        <dbReference type="EMBL" id="GJS69704.1"/>
    </source>
</evidence>
<sequence length="168" mass="19645">MGCSVPHSYDQIKAMVKKQIEEDRVRQLAMMNLAHQFNEASIAKDELRKAYEECRDIPQEQRAVIENFLKIESELDYEMNRYLLWNGAKLGKQIRDKKDREVMQLNQVCGVLDAYAFLVLPKAPLSFQASAYSLSNLCCLKIPHNNQEAWRLLETKLELMKCLEKYLE</sequence>
<proteinExistence type="predicted"/>
<name>A0ABQ4XWI7_9ASTR</name>
<keyword evidence="2" id="KW-1185">Reference proteome</keyword>
<evidence type="ECO:0000313" key="2">
    <source>
        <dbReference type="Proteomes" id="UP001151760"/>
    </source>
</evidence>
<reference evidence="1" key="1">
    <citation type="journal article" date="2022" name="Int. J. Mol. Sci.">
        <title>Draft Genome of Tanacetum Coccineum: Genomic Comparison of Closely Related Tanacetum-Family Plants.</title>
        <authorList>
            <person name="Yamashiro T."/>
            <person name="Shiraishi A."/>
            <person name="Nakayama K."/>
            <person name="Satake H."/>
        </authorList>
    </citation>
    <scope>NUCLEOTIDE SEQUENCE</scope>
</reference>
<protein>
    <submittedName>
        <fullName evidence="1">Uncharacterized protein</fullName>
    </submittedName>
</protein>
<dbReference type="EMBL" id="BQNB010009881">
    <property type="protein sequence ID" value="GJS69704.1"/>
    <property type="molecule type" value="Genomic_DNA"/>
</dbReference>
<organism evidence="1 2">
    <name type="scientific">Tanacetum coccineum</name>
    <dbReference type="NCBI Taxonomy" id="301880"/>
    <lineage>
        <taxon>Eukaryota</taxon>
        <taxon>Viridiplantae</taxon>
        <taxon>Streptophyta</taxon>
        <taxon>Embryophyta</taxon>
        <taxon>Tracheophyta</taxon>
        <taxon>Spermatophyta</taxon>
        <taxon>Magnoliopsida</taxon>
        <taxon>eudicotyledons</taxon>
        <taxon>Gunneridae</taxon>
        <taxon>Pentapetalae</taxon>
        <taxon>asterids</taxon>
        <taxon>campanulids</taxon>
        <taxon>Asterales</taxon>
        <taxon>Asteraceae</taxon>
        <taxon>Asteroideae</taxon>
        <taxon>Anthemideae</taxon>
        <taxon>Anthemidinae</taxon>
        <taxon>Tanacetum</taxon>
    </lineage>
</organism>
<comment type="caution">
    <text evidence="1">The sequence shown here is derived from an EMBL/GenBank/DDBJ whole genome shotgun (WGS) entry which is preliminary data.</text>
</comment>
<dbReference type="Proteomes" id="UP001151760">
    <property type="component" value="Unassembled WGS sequence"/>
</dbReference>
<accession>A0ABQ4XWI7</accession>
<reference evidence="1" key="2">
    <citation type="submission" date="2022-01" db="EMBL/GenBank/DDBJ databases">
        <authorList>
            <person name="Yamashiro T."/>
            <person name="Shiraishi A."/>
            <person name="Satake H."/>
            <person name="Nakayama K."/>
        </authorList>
    </citation>
    <scope>NUCLEOTIDE SEQUENCE</scope>
</reference>
<gene>
    <name evidence="1" type="ORF">Tco_0702545</name>
</gene>